<keyword evidence="1" id="KW-0732">Signal</keyword>
<accession>A0ABT5KA17</accession>
<dbReference type="Proteomes" id="UP001221189">
    <property type="component" value="Unassembled WGS sequence"/>
</dbReference>
<keyword evidence="3" id="KW-1185">Reference proteome</keyword>
<gene>
    <name evidence="2" type="ORF">PRZ03_02385</name>
</gene>
<proteinExistence type="predicted"/>
<feature type="chain" id="PRO_5045840498" evidence="1">
    <location>
        <begin position="35"/>
        <end position="69"/>
    </location>
</feature>
<feature type="signal peptide" evidence="1">
    <location>
        <begin position="1"/>
        <end position="34"/>
    </location>
</feature>
<comment type="caution">
    <text evidence="2">The sequence shown here is derived from an EMBL/GenBank/DDBJ whole genome shotgun (WGS) entry which is preliminary data.</text>
</comment>
<protein>
    <submittedName>
        <fullName evidence="2">Uncharacterized protein</fullName>
    </submittedName>
</protein>
<sequence length="69" mass="7359">MNTRQPTQLLTTCLTALGAIAASAVLGMNLAAQADQAASPQQVEQRQARELTAQTNELPTVLIEGRRQV</sequence>
<evidence type="ECO:0000313" key="3">
    <source>
        <dbReference type="Proteomes" id="UP001221189"/>
    </source>
</evidence>
<name>A0ABT5KA17_9BURK</name>
<organism evidence="2 3">
    <name type="scientific">Roseateles albus</name>
    <dbReference type="NCBI Taxonomy" id="2987525"/>
    <lineage>
        <taxon>Bacteria</taxon>
        <taxon>Pseudomonadati</taxon>
        <taxon>Pseudomonadota</taxon>
        <taxon>Betaproteobacteria</taxon>
        <taxon>Burkholderiales</taxon>
        <taxon>Sphaerotilaceae</taxon>
        <taxon>Roseateles</taxon>
    </lineage>
</organism>
<dbReference type="RefSeq" id="WP_273598849.1">
    <property type="nucleotide sequence ID" value="NZ_JAQQXT010000001.1"/>
</dbReference>
<evidence type="ECO:0000256" key="1">
    <source>
        <dbReference type="SAM" id="SignalP"/>
    </source>
</evidence>
<dbReference type="EMBL" id="JAQQXT010000001">
    <property type="protein sequence ID" value="MDC8770404.1"/>
    <property type="molecule type" value="Genomic_DNA"/>
</dbReference>
<evidence type="ECO:0000313" key="2">
    <source>
        <dbReference type="EMBL" id="MDC8770404.1"/>
    </source>
</evidence>
<reference evidence="2 3" key="1">
    <citation type="submission" date="2022-10" db="EMBL/GenBank/DDBJ databases">
        <title>Paucibacter sp. hw1 Genome sequencing.</title>
        <authorList>
            <person name="Park S."/>
        </authorList>
    </citation>
    <scope>NUCLEOTIDE SEQUENCE [LARGE SCALE GENOMIC DNA]</scope>
    <source>
        <strain evidence="3">hw1</strain>
    </source>
</reference>